<evidence type="ECO:0000313" key="1">
    <source>
        <dbReference type="EMBL" id="CEM10985.1"/>
    </source>
</evidence>
<evidence type="ECO:0000313" key="2">
    <source>
        <dbReference type="Proteomes" id="UP000041254"/>
    </source>
</evidence>
<keyword evidence="2" id="KW-1185">Reference proteome</keyword>
<dbReference type="AlphaFoldDB" id="A0A0G4FCU3"/>
<gene>
    <name evidence="1" type="ORF">Vbra_1333</name>
</gene>
<dbReference type="VEuPathDB" id="CryptoDB:Vbra_1333"/>
<dbReference type="InParanoid" id="A0A0G4FCU3"/>
<protein>
    <recommendedName>
        <fullName evidence="3">BTB domain-containing protein</fullName>
    </recommendedName>
</protein>
<accession>A0A0G4FCU3</accession>
<organism evidence="1 2">
    <name type="scientific">Vitrella brassicaformis (strain CCMP3155)</name>
    <dbReference type="NCBI Taxonomy" id="1169540"/>
    <lineage>
        <taxon>Eukaryota</taxon>
        <taxon>Sar</taxon>
        <taxon>Alveolata</taxon>
        <taxon>Colpodellida</taxon>
        <taxon>Vitrellaceae</taxon>
        <taxon>Vitrella</taxon>
    </lineage>
</organism>
<dbReference type="Gene3D" id="3.30.710.10">
    <property type="entry name" value="Potassium Channel Kv1.1, Chain A"/>
    <property type="match status" value="1"/>
</dbReference>
<proteinExistence type="predicted"/>
<dbReference type="InterPro" id="IPR011333">
    <property type="entry name" value="SKP1/BTB/POZ_sf"/>
</dbReference>
<reference evidence="1 2" key="1">
    <citation type="submission" date="2014-11" db="EMBL/GenBank/DDBJ databases">
        <authorList>
            <person name="Zhu J."/>
            <person name="Qi W."/>
            <person name="Song R."/>
        </authorList>
    </citation>
    <scope>NUCLEOTIDE SEQUENCE [LARGE SCALE GENOMIC DNA]</scope>
</reference>
<name>A0A0G4FCU3_VITBC</name>
<evidence type="ECO:0008006" key="3">
    <source>
        <dbReference type="Google" id="ProtNLM"/>
    </source>
</evidence>
<dbReference type="Proteomes" id="UP000041254">
    <property type="component" value="Unassembled WGS sequence"/>
</dbReference>
<sequence>MAVSGEDYFVHVRYEAKEGQREVIVPASQLTNASEVLRAELEGSMHESETKTITIGQLGGSRDSLSRVSGEAIEWLLDVLKIFNRKDWLETILSPSELRKLPSSMVVEILQLADHYQMEVLRSRMQAFVLSWPYTSPRPDQCEHYDNLLILTELLKLSPHVAVPPQCENNIIRALRDAGKRRRLLGAPYTGVARDFLDFFLDRIDAFPSQWMKRVITLLVVSDS</sequence>
<dbReference type="EMBL" id="CDMY01000407">
    <property type="protein sequence ID" value="CEM10985.1"/>
    <property type="molecule type" value="Genomic_DNA"/>
</dbReference>